<feature type="region of interest" description="Disordered" evidence="1">
    <location>
        <begin position="38"/>
        <end position="64"/>
    </location>
</feature>
<proteinExistence type="predicted"/>
<sequence length="117" mass="12983">MLQPIPSPRSPASWNKDMTKKFIDVLLEEIAASKINTETLDSTGHAPTVDAKQAKNKTSTSKKDRDTFLKVKGCSGFEWDPETCTITAPADVKERIIKIVEFSLANLQVDQLTNSFL</sequence>
<evidence type="ECO:0000256" key="1">
    <source>
        <dbReference type="SAM" id="MobiDB-lite"/>
    </source>
</evidence>
<evidence type="ECO:0000313" key="4">
    <source>
        <dbReference type="Proteomes" id="UP000018144"/>
    </source>
</evidence>
<keyword evidence="4" id="KW-1185">Reference proteome</keyword>
<feature type="domain" description="Myb/SANT-like" evidence="2">
    <location>
        <begin position="13"/>
        <end position="91"/>
    </location>
</feature>
<name>U4L798_PYROM</name>
<dbReference type="EMBL" id="HF935700">
    <property type="protein sequence ID" value="CCX12355.1"/>
    <property type="molecule type" value="Genomic_DNA"/>
</dbReference>
<dbReference type="AlphaFoldDB" id="U4L798"/>
<evidence type="ECO:0000259" key="2">
    <source>
        <dbReference type="Pfam" id="PF12776"/>
    </source>
</evidence>
<accession>U4L798</accession>
<protein>
    <recommendedName>
        <fullName evidence="2">Myb/SANT-like domain-containing protein</fullName>
    </recommendedName>
</protein>
<organism evidence="3 4">
    <name type="scientific">Pyronema omphalodes (strain CBS 100304)</name>
    <name type="common">Pyronema confluens</name>
    <dbReference type="NCBI Taxonomy" id="1076935"/>
    <lineage>
        <taxon>Eukaryota</taxon>
        <taxon>Fungi</taxon>
        <taxon>Dikarya</taxon>
        <taxon>Ascomycota</taxon>
        <taxon>Pezizomycotina</taxon>
        <taxon>Pezizomycetes</taxon>
        <taxon>Pezizales</taxon>
        <taxon>Pyronemataceae</taxon>
        <taxon>Pyronema</taxon>
    </lineage>
</organism>
<gene>
    <name evidence="3" type="ORF">PCON_11949</name>
</gene>
<dbReference type="Pfam" id="PF12776">
    <property type="entry name" value="Myb_DNA-bind_3"/>
    <property type="match status" value="1"/>
</dbReference>
<evidence type="ECO:0000313" key="3">
    <source>
        <dbReference type="EMBL" id="CCX12355.1"/>
    </source>
</evidence>
<dbReference type="Proteomes" id="UP000018144">
    <property type="component" value="Unassembled WGS sequence"/>
</dbReference>
<dbReference type="InterPro" id="IPR024752">
    <property type="entry name" value="Myb/SANT-like_dom"/>
</dbReference>
<reference evidence="3 4" key="1">
    <citation type="journal article" date="2013" name="PLoS Genet.">
        <title>The genome and development-dependent transcriptomes of Pyronema confluens: a window into fungal evolution.</title>
        <authorList>
            <person name="Traeger S."/>
            <person name="Altegoer F."/>
            <person name="Freitag M."/>
            <person name="Gabaldon T."/>
            <person name="Kempken F."/>
            <person name="Kumar A."/>
            <person name="Marcet-Houben M."/>
            <person name="Poggeler S."/>
            <person name="Stajich J.E."/>
            <person name="Nowrousian M."/>
        </authorList>
    </citation>
    <scope>NUCLEOTIDE SEQUENCE [LARGE SCALE GENOMIC DNA]</scope>
    <source>
        <strain evidence="4">CBS 100304</strain>
        <tissue evidence="3">Vegetative mycelium</tissue>
    </source>
</reference>